<organism evidence="2 3">
    <name type="scientific">Protopolystoma xenopodis</name>
    <dbReference type="NCBI Taxonomy" id="117903"/>
    <lineage>
        <taxon>Eukaryota</taxon>
        <taxon>Metazoa</taxon>
        <taxon>Spiralia</taxon>
        <taxon>Lophotrochozoa</taxon>
        <taxon>Platyhelminthes</taxon>
        <taxon>Monogenea</taxon>
        <taxon>Polyopisthocotylea</taxon>
        <taxon>Polystomatidea</taxon>
        <taxon>Polystomatidae</taxon>
        <taxon>Protopolystoma</taxon>
    </lineage>
</organism>
<dbReference type="EMBL" id="CAAALY010001904">
    <property type="protein sequence ID" value="VEL07510.1"/>
    <property type="molecule type" value="Genomic_DNA"/>
</dbReference>
<accession>A0A448WB89</accession>
<comment type="caution">
    <text evidence="2">The sequence shown here is derived from an EMBL/GenBank/DDBJ whole genome shotgun (WGS) entry which is preliminary data.</text>
</comment>
<evidence type="ECO:0000313" key="2">
    <source>
        <dbReference type="EMBL" id="VEL07510.1"/>
    </source>
</evidence>
<feature type="chain" id="PRO_5019249602" evidence="1">
    <location>
        <begin position="19"/>
        <end position="129"/>
    </location>
</feature>
<gene>
    <name evidence="2" type="ORF">PXEA_LOCUS950</name>
</gene>
<evidence type="ECO:0000313" key="3">
    <source>
        <dbReference type="Proteomes" id="UP000784294"/>
    </source>
</evidence>
<dbReference type="AlphaFoldDB" id="A0A448WB89"/>
<proteinExistence type="predicted"/>
<dbReference type="Proteomes" id="UP000784294">
    <property type="component" value="Unassembled WGS sequence"/>
</dbReference>
<reference evidence="2" key="1">
    <citation type="submission" date="2018-11" db="EMBL/GenBank/DDBJ databases">
        <authorList>
            <consortium name="Pathogen Informatics"/>
        </authorList>
    </citation>
    <scope>NUCLEOTIDE SEQUENCE</scope>
</reference>
<sequence length="129" mass="14723">MVVCTLMFIIGGALQTEACRFLTNHYENGTTLIDNILSEMADTVITIPNKQYPMDKSYTWPRSLDLSTITYTNDHETLLTLFRHGIFDAVLTKCNSEPLIDSFNIKLLNFESIDKVPIYDAIWVKPTDL</sequence>
<dbReference type="OrthoDB" id="6229420at2759"/>
<protein>
    <submittedName>
        <fullName evidence="2">Uncharacterized protein</fullName>
    </submittedName>
</protein>
<keyword evidence="3" id="KW-1185">Reference proteome</keyword>
<evidence type="ECO:0000256" key="1">
    <source>
        <dbReference type="SAM" id="SignalP"/>
    </source>
</evidence>
<feature type="signal peptide" evidence="1">
    <location>
        <begin position="1"/>
        <end position="18"/>
    </location>
</feature>
<name>A0A448WB89_9PLAT</name>
<keyword evidence="1" id="KW-0732">Signal</keyword>